<dbReference type="Proteomes" id="UP001154282">
    <property type="component" value="Unassembled WGS sequence"/>
</dbReference>
<evidence type="ECO:0000256" key="5">
    <source>
        <dbReference type="SAM" id="Phobius"/>
    </source>
</evidence>
<proteinExistence type="predicted"/>
<keyword evidence="2 5" id="KW-0812">Transmembrane</keyword>
<evidence type="ECO:0000313" key="7">
    <source>
        <dbReference type="EMBL" id="CAI0441763.1"/>
    </source>
</evidence>
<dbReference type="GO" id="GO:0005789">
    <property type="term" value="C:endoplasmic reticulum membrane"/>
    <property type="evidence" value="ECO:0007669"/>
    <property type="project" value="InterPro"/>
</dbReference>
<comment type="subcellular location">
    <subcellularLocation>
        <location evidence="1">Membrane</location>
        <topology evidence="1">Multi-pass membrane protein</topology>
    </subcellularLocation>
</comment>
<dbReference type="PANTHER" id="PTHR12665">
    <property type="entry name" value="ORMDL PROTEINS"/>
    <property type="match status" value="1"/>
</dbReference>
<feature type="transmembrane region" description="Helical" evidence="5">
    <location>
        <begin position="554"/>
        <end position="570"/>
    </location>
</feature>
<evidence type="ECO:0000256" key="3">
    <source>
        <dbReference type="ARBA" id="ARBA00022989"/>
    </source>
</evidence>
<keyword evidence="3 5" id="KW-1133">Transmembrane helix</keyword>
<dbReference type="EMBL" id="CAMGYJ010000007">
    <property type="protein sequence ID" value="CAI0441763.1"/>
    <property type="molecule type" value="Genomic_DNA"/>
</dbReference>
<evidence type="ECO:0000259" key="6">
    <source>
        <dbReference type="Pfam" id="PF25553"/>
    </source>
</evidence>
<dbReference type="Pfam" id="PF25553">
    <property type="entry name" value="BTB-POZ_ANK-like"/>
    <property type="match status" value="1"/>
</dbReference>
<feature type="transmembrane region" description="Helical" evidence="5">
    <location>
        <begin position="576"/>
        <end position="593"/>
    </location>
</feature>
<dbReference type="Pfam" id="PF04061">
    <property type="entry name" value="ORMDL"/>
    <property type="match status" value="2"/>
</dbReference>
<keyword evidence="4 5" id="KW-0472">Membrane</keyword>
<accession>A0AAV0M8F9</accession>
<dbReference type="InterPro" id="IPR058039">
    <property type="entry name" value="At3g05675-like_ankyrin"/>
</dbReference>
<evidence type="ECO:0000256" key="2">
    <source>
        <dbReference type="ARBA" id="ARBA00022692"/>
    </source>
</evidence>
<comment type="caution">
    <text evidence="7">The sequence shown here is derived from an EMBL/GenBank/DDBJ whole genome shotgun (WGS) entry which is preliminary data.</text>
</comment>
<organism evidence="7 8">
    <name type="scientific">Linum tenue</name>
    <dbReference type="NCBI Taxonomy" id="586396"/>
    <lineage>
        <taxon>Eukaryota</taxon>
        <taxon>Viridiplantae</taxon>
        <taxon>Streptophyta</taxon>
        <taxon>Embryophyta</taxon>
        <taxon>Tracheophyta</taxon>
        <taxon>Spermatophyta</taxon>
        <taxon>Magnoliopsida</taxon>
        <taxon>eudicotyledons</taxon>
        <taxon>Gunneridae</taxon>
        <taxon>Pentapetalae</taxon>
        <taxon>rosids</taxon>
        <taxon>fabids</taxon>
        <taxon>Malpighiales</taxon>
        <taxon>Linaceae</taxon>
        <taxon>Linum</taxon>
    </lineage>
</organism>
<dbReference type="AlphaFoldDB" id="A0AAV0M8F9"/>
<reference evidence="7" key="1">
    <citation type="submission" date="2022-08" db="EMBL/GenBank/DDBJ databases">
        <authorList>
            <person name="Gutierrez-Valencia J."/>
        </authorList>
    </citation>
    <scope>NUCLEOTIDE SEQUENCE</scope>
</reference>
<feature type="domain" description="At3g05675-like ankyrin-like" evidence="6">
    <location>
        <begin position="231"/>
        <end position="389"/>
    </location>
</feature>
<sequence>MLCMYNLLVTQIHHFFHSKKGFPFADYQGICKWLSRLEQIENGKQLTCNRKFIAPLCELCCASSLQIGSLMHAFDSVKSALGVLEESVALNCEEETTKSCIQYLEAVPWDDSEEEEIVKVASRLGPIAMPIVARISPVDLTATKNVFLSALRFATSSPGGEGSGLPFGDELRTSAQEQIEYMLGEDEETPLITADDEVRTVARTGLAQIFSSFQTIMSSSLSETTEIEALHIVSDLMWMCNILPKMDMMKDFVVRWTEASIVEIIEDNRFESVVWGLKVKVIEVTVKVLEAVGYGTVILQPTLRVQLLRTWLPYIRKLKPILDAKAEQDPSFGHRMDEDLCQNIEGAIVSLILALPSNDQGEILAGWMSGEQVKFPDLSEAFEVWCYRTKSAKRRLVEGGLDRVGNGNGRIETTEMRDMTMIPSAMVLITDTDRKESLAVKGSRNHTPVGRRKMYVRAVPPTDLNRNTEWFTYPGVWTTYIIIVFTSWFMVLCLLGCSAGTAWTVVHLAHFFVTYHCFHWKKGTPFADDQGIYNGLTWWEQIENGKQLTRNRKFLTVVPVVLYLIASHTTDYQNPMLFFNTLAVFVLVVAKFPHMHKVRIFGINGDF</sequence>
<gene>
    <name evidence="7" type="ORF">LITE_LOCUS27014</name>
</gene>
<keyword evidence="8" id="KW-1185">Reference proteome</keyword>
<protein>
    <recommendedName>
        <fullName evidence="6">At3g05675-like ankyrin-like domain-containing protein</fullName>
    </recommendedName>
</protein>
<evidence type="ECO:0000313" key="8">
    <source>
        <dbReference type="Proteomes" id="UP001154282"/>
    </source>
</evidence>
<name>A0AAV0M8F9_9ROSI</name>
<evidence type="ECO:0000256" key="4">
    <source>
        <dbReference type="ARBA" id="ARBA00023136"/>
    </source>
</evidence>
<dbReference type="InterPro" id="IPR007203">
    <property type="entry name" value="ORMDL"/>
</dbReference>
<evidence type="ECO:0000256" key="1">
    <source>
        <dbReference type="ARBA" id="ARBA00004141"/>
    </source>
</evidence>